<organism evidence="1">
    <name type="scientific">Vaccinia virus</name>
    <name type="common">VACV</name>
    <name type="synonym">Orthopoxvirus vaccinia</name>
    <dbReference type="NCBI Taxonomy" id="10245"/>
    <lineage>
        <taxon>Viruses</taxon>
        <taxon>Varidnaviria</taxon>
        <taxon>Bamfordvirae</taxon>
        <taxon>Nucleocytoviricota</taxon>
        <taxon>Pokkesviricetes</taxon>
        <taxon>Chitovirales</taxon>
        <taxon>Poxviridae</taxon>
        <taxon>Chordopoxvirinae</taxon>
        <taxon>Orthopoxvirus</taxon>
    </lineage>
</organism>
<reference evidence="1" key="1">
    <citation type="journal article" date="2018" name="Emerg. Infect. Dis.">
        <title>Ocular Vaccinia Infection in Dairy Worker, Brazil.</title>
        <authorList>
            <person name="Teixeira Lima M."/>
            <person name="Pereira Oliveira G."/>
            <person name="Bretas de Oliveira D."/>
            <person name="Mesquita Vaz S."/>
            <person name="de Souza Trindade G."/>
            <person name="Santos Abrahao J."/>
            <person name="Geessien Kroon E."/>
        </authorList>
    </citation>
    <scope>NUCLEOTIDE SEQUENCE [LARGE SCALE GENOMIC DNA]</scope>
    <source>
        <strain evidence="1">CEyV1</strain>
    </source>
</reference>
<dbReference type="Proteomes" id="UP000270450">
    <property type="component" value="Segment"/>
</dbReference>
<name>A0A2I6J1B5_VACCV</name>
<sequence>MRRIAVVPFRTHFSQPSGREAAENNDAYDKVKLLDEGLDGKIQNNRSRFVFRYLLVKWYK</sequence>
<dbReference type="EMBL" id="MG012795">
    <property type="protein sequence ID" value="AUL80244.1"/>
    <property type="molecule type" value="Genomic_DNA"/>
</dbReference>
<accession>A0A2I6J1B5</accession>
<protein>
    <submittedName>
        <fullName evidence="1">NTPase</fullName>
    </submittedName>
</protein>
<evidence type="ECO:0000313" key="1">
    <source>
        <dbReference type="EMBL" id="AUL80244.1"/>
    </source>
</evidence>
<proteinExistence type="predicted"/>